<dbReference type="Proteomes" id="UP000183812">
    <property type="component" value="Unassembled WGS sequence"/>
</dbReference>
<dbReference type="EMBL" id="FNAY01000018">
    <property type="protein sequence ID" value="SDF83055.1"/>
    <property type="molecule type" value="Genomic_DNA"/>
</dbReference>
<dbReference type="InterPro" id="IPR002686">
    <property type="entry name" value="Transposase_17"/>
</dbReference>
<reference evidence="2 3" key="1">
    <citation type="submission" date="2016-10" db="EMBL/GenBank/DDBJ databases">
        <authorList>
            <person name="de Groot N.N."/>
        </authorList>
    </citation>
    <scope>NUCLEOTIDE SEQUENCE [LARGE SCALE GENOMIC DNA]</scope>
    <source>
        <strain evidence="3">DSM 938 / 37b4</strain>
    </source>
</reference>
<gene>
    <name evidence="2" type="ORF">SAMN04244550_02915</name>
</gene>
<protein>
    <submittedName>
        <fullName evidence="2">Putative transposase</fullName>
    </submittedName>
</protein>
<dbReference type="InterPro" id="IPR036515">
    <property type="entry name" value="Transposase_17_sf"/>
</dbReference>
<evidence type="ECO:0000259" key="1">
    <source>
        <dbReference type="SMART" id="SM01321"/>
    </source>
</evidence>
<dbReference type="NCBIfam" id="NF047646">
    <property type="entry name" value="REP_Tyr_transpos"/>
    <property type="match status" value="1"/>
</dbReference>
<dbReference type="OrthoDB" id="9794403at2"/>
<name>A0A0Q0VGG9_RHOCA</name>
<sequence>MSLMDRFPLPGQTRFFTLRLLRTGSCLLVDHIADLRAAWAAMVAEHPTICGAMVVLPDHLHAVLTLPPGPRAVSVRWSQLRRDFAGRVAPEAPETIWQPEILIEPLPDAAAVNRALAFCWEAPVRLGLAKHPEDWPYSSLHRDLRIAARRRMGA</sequence>
<dbReference type="Gene3D" id="3.30.70.1290">
    <property type="entry name" value="Transposase IS200-like"/>
    <property type="match status" value="1"/>
</dbReference>
<feature type="domain" description="Transposase IS200-like" evidence="1">
    <location>
        <begin position="9"/>
        <end position="119"/>
    </location>
</feature>
<organism evidence="2 3">
    <name type="scientific">Rhodobacter capsulatus</name>
    <name type="common">Rhodopseudomonas capsulata</name>
    <dbReference type="NCBI Taxonomy" id="1061"/>
    <lineage>
        <taxon>Bacteria</taxon>
        <taxon>Pseudomonadati</taxon>
        <taxon>Pseudomonadota</taxon>
        <taxon>Alphaproteobacteria</taxon>
        <taxon>Rhodobacterales</taxon>
        <taxon>Rhodobacter group</taxon>
        <taxon>Rhodobacter</taxon>
    </lineage>
</organism>
<dbReference type="GO" id="GO:0004803">
    <property type="term" value="F:transposase activity"/>
    <property type="evidence" value="ECO:0007669"/>
    <property type="project" value="InterPro"/>
</dbReference>
<evidence type="ECO:0000313" key="3">
    <source>
        <dbReference type="Proteomes" id="UP000183812"/>
    </source>
</evidence>
<dbReference type="AlphaFoldDB" id="A0A0Q0VGG9"/>
<dbReference type="SMART" id="SM01321">
    <property type="entry name" value="Y1_Tnp"/>
    <property type="match status" value="1"/>
</dbReference>
<dbReference type="GO" id="GO:0003677">
    <property type="term" value="F:DNA binding"/>
    <property type="evidence" value="ECO:0007669"/>
    <property type="project" value="InterPro"/>
</dbReference>
<dbReference type="GO" id="GO:0006313">
    <property type="term" value="P:DNA transposition"/>
    <property type="evidence" value="ECO:0007669"/>
    <property type="project" value="InterPro"/>
</dbReference>
<proteinExistence type="predicted"/>
<dbReference type="SUPFAM" id="SSF143422">
    <property type="entry name" value="Transposase IS200-like"/>
    <property type="match status" value="1"/>
</dbReference>
<dbReference type="RefSeq" id="WP_139182468.1">
    <property type="nucleotide sequence ID" value="NZ_CP061202.1"/>
</dbReference>
<evidence type="ECO:0000313" key="2">
    <source>
        <dbReference type="EMBL" id="SDF83055.1"/>
    </source>
</evidence>
<accession>A0A0Q0VGG9</accession>